<evidence type="ECO:0000256" key="1">
    <source>
        <dbReference type="ARBA" id="ARBA00000370"/>
    </source>
</evidence>
<accession>A0AAV6UD90</accession>
<dbReference type="InterPro" id="IPR006124">
    <property type="entry name" value="Metalloenzyme"/>
</dbReference>
<dbReference type="GO" id="GO:0004619">
    <property type="term" value="F:phosphoglycerate mutase activity"/>
    <property type="evidence" value="ECO:0007669"/>
    <property type="project" value="UniProtKB-EC"/>
</dbReference>
<dbReference type="GO" id="GO:0006007">
    <property type="term" value="P:glucose catabolic process"/>
    <property type="evidence" value="ECO:0007669"/>
    <property type="project" value="InterPro"/>
</dbReference>
<evidence type="ECO:0000256" key="7">
    <source>
        <dbReference type="ARBA" id="ARBA00022723"/>
    </source>
</evidence>
<dbReference type="PANTHER" id="PTHR31637:SF0">
    <property type="entry name" value="2,3-BISPHOSPHOGLYCERATE-INDEPENDENT PHOSPHOGLYCERATE MUTASE"/>
    <property type="match status" value="1"/>
</dbReference>
<evidence type="ECO:0000256" key="11">
    <source>
        <dbReference type="ARBA" id="ARBA00071648"/>
    </source>
</evidence>
<dbReference type="InterPro" id="IPR011258">
    <property type="entry name" value="BPG-indep_PGM_N"/>
</dbReference>
<comment type="cofactor">
    <cofactor evidence="2">
        <name>Mn(2+)</name>
        <dbReference type="ChEBI" id="CHEBI:29035"/>
    </cofactor>
</comment>
<feature type="binding site" evidence="14">
    <location>
        <begin position="259"/>
        <end position="262"/>
    </location>
    <ligand>
        <name>substrate</name>
    </ligand>
</feature>
<feature type="binding site" evidence="15">
    <location>
        <position position="402"/>
    </location>
    <ligand>
        <name>Mn(2+)</name>
        <dbReference type="ChEBI" id="CHEBI:29035"/>
        <label>1</label>
    </ligand>
</feature>
<reference evidence="18 19" key="1">
    <citation type="journal article" date="2022" name="Nat. Ecol. Evol.">
        <title>A masculinizing supergene underlies an exaggerated male reproductive morph in a spider.</title>
        <authorList>
            <person name="Hendrickx F."/>
            <person name="De Corte Z."/>
            <person name="Sonet G."/>
            <person name="Van Belleghem S.M."/>
            <person name="Kostlbacher S."/>
            <person name="Vangestel C."/>
        </authorList>
    </citation>
    <scope>NUCLEOTIDE SEQUENCE [LARGE SCALE GENOMIC DNA]</scope>
    <source>
        <strain evidence="18">W744_W776</strain>
    </source>
</reference>
<dbReference type="InterPro" id="IPR036646">
    <property type="entry name" value="PGAM_B_sf"/>
</dbReference>
<feature type="binding site" evidence="14">
    <location>
        <position position="121"/>
    </location>
    <ligand>
        <name>substrate</name>
    </ligand>
</feature>
<feature type="binding site" evidence="15">
    <location>
        <position position="398"/>
    </location>
    <ligand>
        <name>Mn(2+)</name>
        <dbReference type="ChEBI" id="CHEBI:29035"/>
        <label>1</label>
    </ligand>
</feature>
<evidence type="ECO:0000256" key="10">
    <source>
        <dbReference type="ARBA" id="ARBA00023235"/>
    </source>
</evidence>
<proteinExistence type="inferred from homology"/>
<keyword evidence="7 15" id="KW-0479">Metal-binding</keyword>
<evidence type="ECO:0000256" key="3">
    <source>
        <dbReference type="ARBA" id="ARBA00002315"/>
    </source>
</evidence>
<feature type="binding site" evidence="15">
    <location>
        <position position="9"/>
    </location>
    <ligand>
        <name>Mn(2+)</name>
        <dbReference type="ChEBI" id="CHEBI:29035"/>
        <label>2</label>
    </ligand>
</feature>
<feature type="binding site" evidence="14">
    <location>
        <position position="189"/>
    </location>
    <ligand>
        <name>substrate</name>
    </ligand>
</feature>
<dbReference type="FunFam" id="3.40.1450.10:FF:000001">
    <property type="entry name" value="2,3-bisphosphoglycerate-independent phosphoglycerate mutase"/>
    <property type="match status" value="1"/>
</dbReference>
<feature type="binding site" evidence="14">
    <location>
        <position position="183"/>
    </location>
    <ligand>
        <name>substrate</name>
    </ligand>
</feature>
<dbReference type="FunFam" id="3.40.720.10:FF:000001">
    <property type="entry name" value="2,3-bisphosphoglycerate-independent phosphoglycerate mutase"/>
    <property type="match status" value="1"/>
</dbReference>
<organism evidence="18 19">
    <name type="scientific">Oedothorax gibbosus</name>
    <dbReference type="NCBI Taxonomy" id="931172"/>
    <lineage>
        <taxon>Eukaryota</taxon>
        <taxon>Metazoa</taxon>
        <taxon>Ecdysozoa</taxon>
        <taxon>Arthropoda</taxon>
        <taxon>Chelicerata</taxon>
        <taxon>Arachnida</taxon>
        <taxon>Araneae</taxon>
        <taxon>Araneomorphae</taxon>
        <taxon>Entelegynae</taxon>
        <taxon>Araneoidea</taxon>
        <taxon>Linyphiidae</taxon>
        <taxon>Erigoninae</taxon>
        <taxon>Oedothorax</taxon>
    </lineage>
</organism>
<dbReference type="GO" id="GO:0006096">
    <property type="term" value="P:glycolytic process"/>
    <property type="evidence" value="ECO:0007669"/>
    <property type="project" value="UniProtKB-KW"/>
</dbReference>
<evidence type="ECO:0000259" key="17">
    <source>
        <dbReference type="Pfam" id="PF06415"/>
    </source>
</evidence>
<evidence type="ECO:0000256" key="14">
    <source>
        <dbReference type="PIRSR" id="PIRSR001492-2"/>
    </source>
</evidence>
<comment type="pathway">
    <text evidence="4">Carbohydrate degradation; glycolysis; pyruvate from D-glyceraldehyde 3-phosphate: step 3/5.</text>
</comment>
<feature type="active site" description="Phosphoserine intermediate" evidence="13">
    <location>
        <position position="60"/>
    </location>
</feature>
<dbReference type="SUPFAM" id="SSF64158">
    <property type="entry name" value="2,3-Bisphosphoglycerate-independent phosphoglycerate mutase, substrate-binding domain"/>
    <property type="match status" value="1"/>
</dbReference>
<dbReference type="InterPro" id="IPR017850">
    <property type="entry name" value="Alkaline_phosphatase_core_sf"/>
</dbReference>
<dbReference type="Gene3D" id="3.40.720.10">
    <property type="entry name" value="Alkaline Phosphatase, subunit A"/>
    <property type="match status" value="1"/>
</dbReference>
<evidence type="ECO:0000256" key="8">
    <source>
        <dbReference type="ARBA" id="ARBA00023152"/>
    </source>
</evidence>
<evidence type="ECO:0000313" key="18">
    <source>
        <dbReference type="EMBL" id="KAG8181201.1"/>
    </source>
</evidence>
<feature type="binding site" evidence="14">
    <location>
        <position position="331"/>
    </location>
    <ligand>
        <name>substrate</name>
    </ligand>
</feature>
<feature type="binding site" evidence="15">
    <location>
        <position position="440"/>
    </location>
    <ligand>
        <name>Mn(2+)</name>
        <dbReference type="ChEBI" id="CHEBI:29035"/>
        <label>2</label>
    </ligand>
</feature>
<keyword evidence="8" id="KW-0324">Glycolysis</keyword>
<dbReference type="GO" id="GO:0030145">
    <property type="term" value="F:manganese ion binding"/>
    <property type="evidence" value="ECO:0007669"/>
    <property type="project" value="InterPro"/>
</dbReference>
<evidence type="ECO:0000256" key="9">
    <source>
        <dbReference type="ARBA" id="ARBA00023211"/>
    </source>
</evidence>
<evidence type="ECO:0000256" key="2">
    <source>
        <dbReference type="ARBA" id="ARBA00001936"/>
    </source>
</evidence>
<sequence length="507" mass="56191">MSVCLIVIDGWGISETSEGNAIKNAETPVMTELAKSPGQYVTLDASGLSVGLPDGLMGNSEVGHLNIGCGRVIYQDIIRINMDVESKKIGENPFFVECVNNAKNGTGRLHLLGLVSDGGVHAHINHLFALMEAAKLQGVPNTYVHFFGDGRDTSPTSGVKYVQQLLDHIQNLGYGSLATITGRYYAMDRDNRHERIKLAYEGMVQGIGEETTTADVISLIHKRYEDKNDPQTDEFLKPIIVDKNGLVQDNDTLIFFNYRSDRARQISEAYGIKRQFDTDKVPQNLKICTMTQYKKEFPFTNLYPPVVPANVLAEWISKKNLPQLHCAETEKYAHVTFFFNGGQEKSFDKEDRKMVPSPKVPTYDLQPEMSCHGVAEEMVKVINEKKYPFVMCNFAPPDMVGHTGKYEPTIRACEATDKAIGMIMEACKKNDYTMLVTADHGNAEQMIGATGGPHTAHTCNRVPFCMVGPRKFQELKHNAAICDVAPTVLGLMGLDQPPEMTGKCLLA</sequence>
<dbReference type="Pfam" id="PF01676">
    <property type="entry name" value="Metalloenzyme"/>
    <property type="match status" value="1"/>
</dbReference>
<feature type="binding site" evidence="15">
    <location>
        <position position="457"/>
    </location>
    <ligand>
        <name>Mn(2+)</name>
        <dbReference type="ChEBI" id="CHEBI:29035"/>
        <label>1</label>
    </ligand>
</feature>
<feature type="binding site" evidence="14">
    <location>
        <begin position="151"/>
        <end position="152"/>
    </location>
    <ligand>
        <name>substrate</name>
    </ligand>
</feature>
<dbReference type="HAMAP" id="MF_01038">
    <property type="entry name" value="GpmI"/>
    <property type="match status" value="1"/>
</dbReference>
<gene>
    <name evidence="18" type="ORF">JTE90_013171</name>
</gene>
<dbReference type="Proteomes" id="UP000827092">
    <property type="component" value="Unassembled WGS sequence"/>
</dbReference>
<protein>
    <recommendedName>
        <fullName evidence="11">2,3-bisphosphoglycerate-independent phosphoglycerate mutase</fullName>
        <ecNumber evidence="6">5.4.2.12</ecNumber>
    </recommendedName>
    <alternativeName>
        <fullName evidence="12">Cofactor-independent phosphoglycerate mutase homolog</fullName>
    </alternativeName>
</protein>
<evidence type="ECO:0000256" key="6">
    <source>
        <dbReference type="ARBA" id="ARBA00012026"/>
    </source>
</evidence>
<evidence type="ECO:0000313" key="19">
    <source>
        <dbReference type="Proteomes" id="UP000827092"/>
    </source>
</evidence>
<feature type="binding site" evidence="15">
    <location>
        <position position="439"/>
    </location>
    <ligand>
        <name>Mn(2+)</name>
        <dbReference type="ChEBI" id="CHEBI:29035"/>
        <label>2</label>
    </ligand>
</feature>
<evidence type="ECO:0000256" key="4">
    <source>
        <dbReference type="ARBA" id="ARBA00004798"/>
    </source>
</evidence>
<keyword evidence="19" id="KW-1185">Reference proteome</keyword>
<feature type="domain" description="BPG-independent PGAM N-terminal" evidence="17">
    <location>
        <begin position="80"/>
        <end position="295"/>
    </location>
</feature>
<dbReference type="GO" id="GO:0005737">
    <property type="term" value="C:cytoplasm"/>
    <property type="evidence" value="ECO:0007669"/>
    <property type="project" value="InterPro"/>
</dbReference>
<keyword evidence="10" id="KW-0413">Isomerase</keyword>
<evidence type="ECO:0000256" key="12">
    <source>
        <dbReference type="ARBA" id="ARBA00083354"/>
    </source>
</evidence>
<evidence type="ECO:0000256" key="13">
    <source>
        <dbReference type="PIRSR" id="PIRSR001492-1"/>
    </source>
</evidence>
<dbReference type="Gene3D" id="3.40.1450.10">
    <property type="entry name" value="BPG-independent phosphoglycerate mutase, domain B"/>
    <property type="match status" value="1"/>
</dbReference>
<dbReference type="PIRSF" id="PIRSF001492">
    <property type="entry name" value="IPGAM"/>
    <property type="match status" value="1"/>
</dbReference>
<feature type="domain" description="Metalloenzyme" evidence="16">
    <location>
        <begin position="1"/>
        <end position="495"/>
    </location>
</feature>
<evidence type="ECO:0000256" key="15">
    <source>
        <dbReference type="PIRSR" id="PIRSR001492-3"/>
    </source>
</evidence>
<dbReference type="CDD" id="cd16010">
    <property type="entry name" value="iPGM"/>
    <property type="match status" value="1"/>
</dbReference>
<dbReference type="AlphaFoldDB" id="A0AAV6UD90"/>
<dbReference type="Pfam" id="PF06415">
    <property type="entry name" value="iPGM_N"/>
    <property type="match status" value="1"/>
</dbReference>
<dbReference type="InterPro" id="IPR005995">
    <property type="entry name" value="Pgm_bpd_ind"/>
</dbReference>
<dbReference type="SUPFAM" id="SSF53649">
    <property type="entry name" value="Alkaline phosphatase-like"/>
    <property type="match status" value="1"/>
</dbReference>
<name>A0AAV6UD90_9ARAC</name>
<dbReference type="EMBL" id="JAFNEN010000528">
    <property type="protein sequence ID" value="KAG8181201.1"/>
    <property type="molecule type" value="Genomic_DNA"/>
</dbReference>
<dbReference type="PANTHER" id="PTHR31637">
    <property type="entry name" value="2,3-BISPHOSPHOGLYCERATE-INDEPENDENT PHOSPHOGLYCERATE MUTASE"/>
    <property type="match status" value="1"/>
</dbReference>
<feature type="binding site" evidence="15">
    <location>
        <position position="60"/>
    </location>
    <ligand>
        <name>Mn(2+)</name>
        <dbReference type="ChEBI" id="CHEBI:29035"/>
        <label>2</label>
    </ligand>
</feature>
<dbReference type="EC" id="5.4.2.12" evidence="6"/>
<evidence type="ECO:0000259" key="16">
    <source>
        <dbReference type="Pfam" id="PF01676"/>
    </source>
</evidence>
<dbReference type="NCBIfam" id="TIGR01307">
    <property type="entry name" value="pgm_bpd_ind"/>
    <property type="match status" value="1"/>
</dbReference>
<comment type="caution">
    <text evidence="18">The sequence shown here is derived from an EMBL/GenBank/DDBJ whole genome shotgun (WGS) entry which is preliminary data.</text>
</comment>
<keyword evidence="9 15" id="KW-0464">Manganese</keyword>
<evidence type="ECO:0000256" key="5">
    <source>
        <dbReference type="ARBA" id="ARBA00008819"/>
    </source>
</evidence>
<comment type="similarity">
    <text evidence="5">Belongs to the BPG-independent phosphoglycerate mutase family.</text>
</comment>
<comment type="function">
    <text evidence="3">Catalyzes the interconversion of 2-phosphoglycerate and 3-phosphoglycerate.</text>
</comment>
<comment type="catalytic activity">
    <reaction evidence="1">
        <text>(2R)-2-phosphoglycerate = (2R)-3-phosphoglycerate</text>
        <dbReference type="Rhea" id="RHEA:15901"/>
        <dbReference type="ChEBI" id="CHEBI:58272"/>
        <dbReference type="ChEBI" id="CHEBI:58289"/>
        <dbReference type="EC" id="5.4.2.12"/>
    </reaction>
</comment>